<organism evidence="4 5">
    <name type="scientific">Cannabis sativa</name>
    <name type="common">Hemp</name>
    <name type="synonym">Marijuana</name>
    <dbReference type="NCBI Taxonomy" id="3483"/>
    <lineage>
        <taxon>Eukaryota</taxon>
        <taxon>Viridiplantae</taxon>
        <taxon>Streptophyta</taxon>
        <taxon>Embryophyta</taxon>
        <taxon>Tracheophyta</taxon>
        <taxon>Spermatophyta</taxon>
        <taxon>Magnoliopsida</taxon>
        <taxon>eudicotyledons</taxon>
        <taxon>Gunneridae</taxon>
        <taxon>Pentapetalae</taxon>
        <taxon>rosids</taxon>
        <taxon>fabids</taxon>
        <taxon>Rosales</taxon>
        <taxon>Cannabaceae</taxon>
        <taxon>Cannabis</taxon>
    </lineage>
</organism>
<sequence>MFSRIKSKISSISSSRSPSPSPFTITNDNNDLQLGLKTLLIIHATQSQLGQPEPQPHDLQTPAIASNNHHYPLHEQQKILHSHNRVLMNHSLVDDVIMGTDSGVHILSSHSNYDEEETMMMNRNTKKKEKNENTNKNTNYNSRVKKKKEHPCYPPPISMAPMVAGTRNLGSTDAIIMPWVLTRHNEDGRLILKGHRVQHHRYLECHRHNGRLIVNLITINDDNLEENHVDDDDFKELEVEEEEVVEPVKKEEVDHDDELNTSIIHRGVWSSMSDGLSYLENELSINRGMLIANSMNNLGCNNSTNIIIHQSHHHLYSSHESPGSSSSLLCPMTTVIN</sequence>
<evidence type="ECO:0000256" key="2">
    <source>
        <dbReference type="SAM" id="MobiDB-lite"/>
    </source>
</evidence>
<dbReference type="EMBL" id="JAATIP010000279">
    <property type="protein sequence ID" value="KAF4354558.1"/>
    <property type="molecule type" value="Genomic_DNA"/>
</dbReference>
<dbReference type="AlphaFoldDB" id="A0A7J6E7Z5"/>
<feature type="compositionally biased region" description="Low complexity" evidence="2">
    <location>
        <begin position="1"/>
        <end position="18"/>
    </location>
</feature>
<reference evidence="4 5" key="1">
    <citation type="journal article" date="2020" name="bioRxiv">
        <title>Sequence and annotation of 42 cannabis genomes reveals extensive copy number variation in cannabinoid synthesis and pathogen resistance genes.</title>
        <authorList>
            <person name="Mckernan K.J."/>
            <person name="Helbert Y."/>
            <person name="Kane L.T."/>
            <person name="Ebling H."/>
            <person name="Zhang L."/>
            <person name="Liu B."/>
            <person name="Eaton Z."/>
            <person name="Mclaughlin S."/>
            <person name="Kingan S."/>
            <person name="Baybayan P."/>
            <person name="Concepcion G."/>
            <person name="Jordan M."/>
            <person name="Riva A."/>
            <person name="Barbazuk W."/>
            <person name="Harkins T."/>
        </authorList>
    </citation>
    <scope>NUCLEOTIDE SEQUENCE [LARGE SCALE GENOMIC DNA]</scope>
    <source>
        <strain evidence="5">cv. Jamaican Lion 4</strain>
        <tissue evidence="4">Leaf</tissue>
    </source>
</reference>
<evidence type="ECO:0000256" key="1">
    <source>
        <dbReference type="ARBA" id="ARBA00008690"/>
    </source>
</evidence>
<accession>A0A7J6E7Z5</accession>
<name>A0A7J6E7Z5_CANSA</name>
<evidence type="ECO:0000259" key="3">
    <source>
        <dbReference type="Pfam" id="PF11250"/>
    </source>
</evidence>
<evidence type="ECO:0000313" key="4">
    <source>
        <dbReference type="EMBL" id="KAF4354558.1"/>
    </source>
</evidence>
<protein>
    <recommendedName>
        <fullName evidence="3">FAF domain-containing protein</fullName>
    </recommendedName>
</protein>
<dbReference type="Pfam" id="PF11250">
    <property type="entry name" value="FAF"/>
    <property type="match status" value="1"/>
</dbReference>
<comment type="caution">
    <text evidence="4">The sequence shown here is derived from an EMBL/GenBank/DDBJ whole genome shotgun (WGS) entry which is preliminary data.</text>
</comment>
<comment type="similarity">
    <text evidence="1">Belongs to the fantastic four family.</text>
</comment>
<dbReference type="Proteomes" id="UP000525078">
    <property type="component" value="Unassembled WGS sequence"/>
</dbReference>
<dbReference type="InterPro" id="IPR021410">
    <property type="entry name" value="FAF"/>
</dbReference>
<proteinExistence type="inferred from homology"/>
<feature type="domain" description="FAF" evidence="3">
    <location>
        <begin position="153"/>
        <end position="215"/>
    </location>
</feature>
<feature type="region of interest" description="Disordered" evidence="2">
    <location>
        <begin position="1"/>
        <end position="28"/>
    </location>
</feature>
<feature type="region of interest" description="Disordered" evidence="2">
    <location>
        <begin position="123"/>
        <end position="152"/>
    </location>
</feature>
<dbReference type="PANTHER" id="PTHR33155:SF75">
    <property type="entry name" value="OS02G0750800 PROTEIN"/>
    <property type="match status" value="1"/>
</dbReference>
<dbReference type="PANTHER" id="PTHR33155">
    <property type="entry name" value="FANTASTIC FOUR-LIKE PROTEIN (DUF3049)"/>
    <property type="match status" value="1"/>
</dbReference>
<evidence type="ECO:0000313" key="5">
    <source>
        <dbReference type="Proteomes" id="UP000525078"/>
    </source>
</evidence>
<gene>
    <name evidence="4" type="ORF">F8388_022280</name>
</gene>
<dbReference type="InterPro" id="IPR046431">
    <property type="entry name" value="FAF_dom"/>
</dbReference>